<keyword evidence="2" id="KW-1185">Reference proteome</keyword>
<proteinExistence type="predicted"/>
<reference evidence="2" key="1">
    <citation type="journal article" date="2023" name="Front. Plant Sci.">
        <title>Chromosomal-level genome assembly of Melastoma candidum provides insights into trichome evolution.</title>
        <authorList>
            <person name="Zhong Y."/>
            <person name="Wu W."/>
            <person name="Sun C."/>
            <person name="Zou P."/>
            <person name="Liu Y."/>
            <person name="Dai S."/>
            <person name="Zhou R."/>
        </authorList>
    </citation>
    <scope>NUCLEOTIDE SEQUENCE [LARGE SCALE GENOMIC DNA]</scope>
</reference>
<accession>A0ACB9R955</accession>
<gene>
    <name evidence="1" type="ORF">MLD38_013300</name>
</gene>
<dbReference type="Proteomes" id="UP001057402">
    <property type="component" value="Chromosome 4"/>
</dbReference>
<dbReference type="EMBL" id="CM042883">
    <property type="protein sequence ID" value="KAI4375435.1"/>
    <property type="molecule type" value="Genomic_DNA"/>
</dbReference>
<evidence type="ECO:0000313" key="1">
    <source>
        <dbReference type="EMBL" id="KAI4375435.1"/>
    </source>
</evidence>
<evidence type="ECO:0000313" key="2">
    <source>
        <dbReference type="Proteomes" id="UP001057402"/>
    </source>
</evidence>
<name>A0ACB9R955_9MYRT</name>
<sequence>MNSIIYAQSPVSVALLIFYTCLLLPYRELKHAVSRILGSVLDPFCPRASATPYQPYTSLELPASTFRELHGGGHDQHGENSCAICLEGFEGDDMVSGLSRCGHVFHRHCIGTWVEHRFMFTCPLCRSLIF</sequence>
<comment type="caution">
    <text evidence="1">The sequence shown here is derived from an EMBL/GenBank/DDBJ whole genome shotgun (WGS) entry which is preliminary data.</text>
</comment>
<organism evidence="1 2">
    <name type="scientific">Melastoma candidum</name>
    <dbReference type="NCBI Taxonomy" id="119954"/>
    <lineage>
        <taxon>Eukaryota</taxon>
        <taxon>Viridiplantae</taxon>
        <taxon>Streptophyta</taxon>
        <taxon>Embryophyta</taxon>
        <taxon>Tracheophyta</taxon>
        <taxon>Spermatophyta</taxon>
        <taxon>Magnoliopsida</taxon>
        <taxon>eudicotyledons</taxon>
        <taxon>Gunneridae</taxon>
        <taxon>Pentapetalae</taxon>
        <taxon>rosids</taxon>
        <taxon>malvids</taxon>
        <taxon>Myrtales</taxon>
        <taxon>Melastomataceae</taxon>
        <taxon>Melastomatoideae</taxon>
        <taxon>Melastomateae</taxon>
        <taxon>Melastoma</taxon>
    </lineage>
</organism>
<protein>
    <submittedName>
        <fullName evidence="1">Uncharacterized protein</fullName>
    </submittedName>
</protein>